<dbReference type="InterPro" id="IPR036465">
    <property type="entry name" value="vWFA_dom_sf"/>
</dbReference>
<sequence>MHIAAHLDVDLIAVETEDQVSVMIELTAPAAPDDGAEHTPRTLQVVLDRSGSMSGPRLDGAKRALGSLVARLDPRDRFGVVVFDDHVGVAVPAAPLADKPAASRAIAAIQAGGSTDLSAGYLRGLQEARRVAGAAGATVLIVSDGHANAGVTNPVALSQVAAEAYLNGVTTSTLGFGLGYDERLMSAIARGGSGNEHFAEESDTAVALIAGEVEGLLTQTAQAATLHVRPGPAVRGVLVVNDLPASVVEDGVLVELGSFYAAETRRLVLTFDVPAIADLGPAAVAELAFTYVELPALVQHTVTVPLQVNVVPGDEAARRVPDAGVRTELVYLRAQQAKRRASDHLYRGDSEAALREIRQARRDIDEARADAPDAYAADLADEARELDYLEQETEAGSAARAGKFMSASSAARLRKRGRSSGYPPATPPPAATDADDNNAGDEDDDQA</sequence>
<name>A0ABP8DFI2_9ACTN</name>
<evidence type="ECO:0000313" key="3">
    <source>
        <dbReference type="EMBL" id="GAA4254694.1"/>
    </source>
</evidence>
<protein>
    <submittedName>
        <fullName evidence="3">VWA domain-containing protein</fullName>
    </submittedName>
</protein>
<dbReference type="Gene3D" id="3.40.50.410">
    <property type="entry name" value="von Willebrand factor, type A domain"/>
    <property type="match status" value="1"/>
</dbReference>
<reference evidence="4" key="1">
    <citation type="journal article" date="2019" name="Int. J. Syst. Evol. Microbiol.">
        <title>The Global Catalogue of Microorganisms (GCM) 10K type strain sequencing project: providing services to taxonomists for standard genome sequencing and annotation.</title>
        <authorList>
            <consortium name="The Broad Institute Genomics Platform"/>
            <consortium name="The Broad Institute Genome Sequencing Center for Infectious Disease"/>
            <person name="Wu L."/>
            <person name="Ma J."/>
        </authorList>
    </citation>
    <scope>NUCLEOTIDE SEQUENCE [LARGE SCALE GENOMIC DNA]</scope>
    <source>
        <strain evidence="4">JCM 17441</strain>
    </source>
</reference>
<dbReference type="Proteomes" id="UP001500620">
    <property type="component" value="Unassembled WGS sequence"/>
</dbReference>
<keyword evidence="4" id="KW-1185">Reference proteome</keyword>
<dbReference type="SMART" id="SM00327">
    <property type="entry name" value="VWA"/>
    <property type="match status" value="1"/>
</dbReference>
<proteinExistence type="predicted"/>
<dbReference type="PANTHER" id="PTHR10579">
    <property type="entry name" value="CALCIUM-ACTIVATED CHLORIDE CHANNEL REGULATOR"/>
    <property type="match status" value="1"/>
</dbReference>
<dbReference type="Pfam" id="PF00092">
    <property type="entry name" value="VWA"/>
    <property type="match status" value="1"/>
</dbReference>
<feature type="domain" description="VWFA" evidence="2">
    <location>
        <begin position="42"/>
        <end position="213"/>
    </location>
</feature>
<dbReference type="EMBL" id="BAABAT010000019">
    <property type="protein sequence ID" value="GAA4254694.1"/>
    <property type="molecule type" value="Genomic_DNA"/>
</dbReference>
<dbReference type="InterPro" id="IPR002035">
    <property type="entry name" value="VWF_A"/>
</dbReference>
<evidence type="ECO:0000259" key="2">
    <source>
        <dbReference type="PROSITE" id="PS50234"/>
    </source>
</evidence>
<dbReference type="RefSeq" id="WP_345131702.1">
    <property type="nucleotide sequence ID" value="NZ_BAABAT010000019.1"/>
</dbReference>
<accession>A0ABP8DFI2</accession>
<evidence type="ECO:0000256" key="1">
    <source>
        <dbReference type="SAM" id="MobiDB-lite"/>
    </source>
</evidence>
<feature type="region of interest" description="Disordered" evidence="1">
    <location>
        <begin position="395"/>
        <end position="447"/>
    </location>
</feature>
<dbReference type="InterPro" id="IPR051266">
    <property type="entry name" value="CLCR"/>
</dbReference>
<feature type="compositionally biased region" description="Acidic residues" evidence="1">
    <location>
        <begin position="433"/>
        <end position="447"/>
    </location>
</feature>
<gene>
    <name evidence="3" type="ORF">GCM10022255_060400</name>
</gene>
<dbReference type="SUPFAM" id="SSF53300">
    <property type="entry name" value="vWA-like"/>
    <property type="match status" value="1"/>
</dbReference>
<comment type="caution">
    <text evidence="3">The sequence shown here is derived from an EMBL/GenBank/DDBJ whole genome shotgun (WGS) entry which is preliminary data.</text>
</comment>
<dbReference type="PANTHER" id="PTHR10579:SF43">
    <property type="entry name" value="ZINC FINGER (C3HC4-TYPE RING FINGER) FAMILY PROTEIN"/>
    <property type="match status" value="1"/>
</dbReference>
<evidence type="ECO:0000313" key="4">
    <source>
        <dbReference type="Proteomes" id="UP001500620"/>
    </source>
</evidence>
<dbReference type="PROSITE" id="PS50234">
    <property type="entry name" value="VWFA"/>
    <property type="match status" value="1"/>
</dbReference>
<organism evidence="3 4">
    <name type="scientific">Dactylosporangium darangshiense</name>
    <dbReference type="NCBI Taxonomy" id="579108"/>
    <lineage>
        <taxon>Bacteria</taxon>
        <taxon>Bacillati</taxon>
        <taxon>Actinomycetota</taxon>
        <taxon>Actinomycetes</taxon>
        <taxon>Micromonosporales</taxon>
        <taxon>Micromonosporaceae</taxon>
        <taxon>Dactylosporangium</taxon>
    </lineage>
</organism>